<dbReference type="Proteomes" id="UP000002866">
    <property type="component" value="Chromosome 8"/>
</dbReference>
<dbReference type="InterPro" id="IPR051722">
    <property type="entry name" value="Endocytosis_PI4K-reg_protein"/>
</dbReference>
<dbReference type="STRING" id="1071380.I2H822"/>
<dbReference type="GO" id="GO:0072659">
    <property type="term" value="P:protein localization to plasma membrane"/>
    <property type="evidence" value="ECO:0007669"/>
    <property type="project" value="EnsemblFungi"/>
</dbReference>
<dbReference type="GO" id="GO:0005768">
    <property type="term" value="C:endosome"/>
    <property type="evidence" value="ECO:0007669"/>
    <property type="project" value="EnsemblFungi"/>
</dbReference>
<dbReference type="GeneID" id="14497681"/>
<dbReference type="GO" id="GO:0005829">
    <property type="term" value="C:cytosol"/>
    <property type="evidence" value="ECO:0007669"/>
    <property type="project" value="EnsemblFungi"/>
</dbReference>
<keyword evidence="9" id="KW-1185">Reference proteome</keyword>
<evidence type="ECO:0000256" key="4">
    <source>
        <dbReference type="ARBA" id="ARBA00022583"/>
    </source>
</evidence>
<organism evidence="8 9">
    <name type="scientific">Henningerozyma blattae (strain ATCC 34711 / CBS 6284 / DSM 70876 / NBRC 10599 / NRRL Y-10934 / UCD 77-7)</name>
    <name type="common">Yeast</name>
    <name type="synonym">Tetrapisispora blattae</name>
    <dbReference type="NCBI Taxonomy" id="1071380"/>
    <lineage>
        <taxon>Eukaryota</taxon>
        <taxon>Fungi</taxon>
        <taxon>Dikarya</taxon>
        <taxon>Ascomycota</taxon>
        <taxon>Saccharomycotina</taxon>
        <taxon>Saccharomycetes</taxon>
        <taxon>Saccharomycetales</taxon>
        <taxon>Saccharomycetaceae</taxon>
        <taxon>Henningerozyma</taxon>
    </lineage>
</organism>
<dbReference type="CDD" id="cd23270">
    <property type="entry name" value="YPP1"/>
    <property type="match status" value="1"/>
</dbReference>
<dbReference type="GO" id="GO:0006623">
    <property type="term" value="P:protein targeting to vacuole"/>
    <property type="evidence" value="ECO:0007669"/>
    <property type="project" value="EnsemblFungi"/>
</dbReference>
<dbReference type="Gene3D" id="1.25.40.10">
    <property type="entry name" value="Tetratricopeptide repeat domain"/>
    <property type="match status" value="1"/>
</dbReference>
<dbReference type="InParanoid" id="I2H822"/>
<evidence type="ECO:0000256" key="3">
    <source>
        <dbReference type="ARBA" id="ARBA00004463"/>
    </source>
</evidence>
<dbReference type="eggNOG" id="ENOG502QV6B">
    <property type="taxonomic scope" value="Eukaryota"/>
</dbReference>
<sequence length="858" mass="99802">MYIFIRIFLLFFLKFRCTHIEYIPIVMPTINETIPLALSSSLLGSGIFDSGSKLLDEALSLNFRVNYHLFDSNKSSLNNSSNDSPDTNSTIGKVLYQDVVTALGKSNNKSDALHLLIQKLLFNLKAILSFHNDSSSNIKPILQQSFDIQIKHSTKFFKEFTQFLNLQNLYYQSSHDPILNQIFTILNNEIPLQSNGLTFHYLNLILKKKLPSNLHNWKNLVAVIDKKYHSSPLLCFIALQLEPKRHANDSYYIEISNTIISNSKFPKANDTNNKHLQQFHIFLSHYFIKYNTFEFSHWKKFIIESMTKTFQSLLIAKTGMIFFAKLNYDDNKDASFTESLANYNNFKRLNIKNYELNGEIYSDIISIIQSVTFILQFAISKDSNFNNKIPINSKNFSNNQALDLKETSASLLKLLSHFYKINNLKLITNLETDKDLNENWLSNSFKLSSIPNHIKSILIDSWMILFKLNSNDLDSLLQNNLNSYLCNSMALFNSTQSTTIIQKPLQDIQFDYCLTLAKQRNITKSISFLKKNILLKNPNFFKGWHLLALLESSVNEDLNVSLKIISSVIETMTNMFLIEKTSVFKITDRWQLIQLKLTQILLIEDLFGLSDSLEMLTELFELFSVVFPKSKSKSNYNLGKAHSQSIEFLTQYIWVFAANMYMRNINSKDTDNKSIIKNINDSIAEAEKVKSSFKNLNIDLTNSYYLILDDNTKTISTSQWKKAINAFEDILYYDNLNIDAIIGLSEIILPNDEDNDQIQYQLQNNYFNLSSKTEKPNKLKNRNIFSDEKDKSAFIARVKFLLEYAIKNSQEAYYSPEIWWYISKIYEKYQDYRFKDSLLNCIKFKESEPIRDFKYCDF</sequence>
<comment type="subcellular location">
    <subcellularLocation>
        <location evidence="2">Cell membrane</location>
        <topology evidence="2">Peripheral membrane protein</topology>
        <orientation evidence="2">Cytoplasmic side</orientation>
    </subcellularLocation>
    <subcellularLocation>
        <location evidence="3">Cytoplasmic granule</location>
    </subcellularLocation>
</comment>
<dbReference type="GO" id="GO:0005886">
    <property type="term" value="C:plasma membrane"/>
    <property type="evidence" value="ECO:0007669"/>
    <property type="project" value="UniProtKB-SubCell"/>
</dbReference>
<dbReference type="OrthoDB" id="29013at2759"/>
<gene>
    <name evidence="8" type="primary">TBLA0H02390</name>
    <name evidence="8" type="ORF">TBLA_0H02390</name>
</gene>
<feature type="signal peptide" evidence="7">
    <location>
        <begin position="1"/>
        <end position="20"/>
    </location>
</feature>
<dbReference type="PANTHER" id="PTHR23083">
    <property type="entry name" value="TETRATRICOPEPTIDE REPEAT PROTEIN, TPR"/>
    <property type="match status" value="1"/>
</dbReference>
<evidence type="ECO:0000256" key="6">
    <source>
        <dbReference type="ARBA" id="ARBA00039231"/>
    </source>
</evidence>
<dbReference type="InterPro" id="IPR011990">
    <property type="entry name" value="TPR-like_helical_dom_sf"/>
</dbReference>
<dbReference type="EMBL" id="HE806323">
    <property type="protein sequence ID" value="CCH62524.1"/>
    <property type="molecule type" value="Genomic_DNA"/>
</dbReference>
<accession>I2H822</accession>
<keyword evidence="7" id="KW-0732">Signal</keyword>
<evidence type="ECO:0000313" key="8">
    <source>
        <dbReference type="EMBL" id="CCH62524.1"/>
    </source>
</evidence>
<dbReference type="RefSeq" id="XP_004182043.1">
    <property type="nucleotide sequence ID" value="XM_004181995.1"/>
</dbReference>
<evidence type="ECO:0000256" key="1">
    <source>
        <dbReference type="ARBA" id="ARBA00002550"/>
    </source>
</evidence>
<keyword evidence="4" id="KW-0254">Endocytosis</keyword>
<dbReference type="FunCoup" id="I2H822">
    <property type="interactions" value="290"/>
</dbReference>
<reference evidence="8 9" key="1">
    <citation type="journal article" date="2011" name="Proc. Natl. Acad. Sci. U.S.A.">
        <title>Evolutionary erosion of yeast sex chromosomes by mating-type switching accidents.</title>
        <authorList>
            <person name="Gordon J.L."/>
            <person name="Armisen D."/>
            <person name="Proux-Wera E."/>
            <person name="Oheigeartaigh S.S."/>
            <person name="Byrne K.P."/>
            <person name="Wolfe K.H."/>
        </authorList>
    </citation>
    <scope>NUCLEOTIDE SEQUENCE [LARGE SCALE GENOMIC DNA]</scope>
    <source>
        <strain evidence="9">ATCC 34711 / CBS 6284 / DSM 70876 / NBRC 10599 / NRRL Y-10934 / UCD 77-7</strain>
    </source>
</reference>
<feature type="chain" id="PRO_5003660570" description="Cargo-transport protein YPP1" evidence="7">
    <location>
        <begin position="21"/>
        <end position="858"/>
    </location>
</feature>
<comment type="similarity">
    <text evidence="5">Belongs to the YPP1 family.</text>
</comment>
<name>I2H822_HENB6</name>
<dbReference type="OMA" id="VSFKIVC"/>
<evidence type="ECO:0000256" key="2">
    <source>
        <dbReference type="ARBA" id="ARBA00004413"/>
    </source>
</evidence>
<dbReference type="GO" id="GO:0030479">
    <property type="term" value="C:actin cortical patch"/>
    <property type="evidence" value="ECO:0007669"/>
    <property type="project" value="EnsemblFungi"/>
</dbReference>
<dbReference type="PANTHER" id="PTHR23083:SF464">
    <property type="entry name" value="TETRATRICOPEPTIDE REPEAT DOMAIN 7, ISOFORM A"/>
    <property type="match status" value="1"/>
</dbReference>
<evidence type="ECO:0000256" key="5">
    <source>
        <dbReference type="ARBA" id="ARBA00038251"/>
    </source>
</evidence>
<dbReference type="GO" id="GO:0006898">
    <property type="term" value="P:receptor-mediated endocytosis"/>
    <property type="evidence" value="ECO:0007669"/>
    <property type="project" value="EnsemblFungi"/>
</dbReference>
<evidence type="ECO:0000256" key="7">
    <source>
        <dbReference type="SAM" id="SignalP"/>
    </source>
</evidence>
<protein>
    <recommendedName>
        <fullName evidence="6">Cargo-transport protein YPP1</fullName>
    </recommendedName>
</protein>
<comment type="function">
    <text evidence="1">Involved in endocytosis.</text>
</comment>
<dbReference type="HOGENOM" id="CLU_019616_0_0_1"/>
<evidence type="ECO:0000313" key="9">
    <source>
        <dbReference type="Proteomes" id="UP000002866"/>
    </source>
</evidence>
<proteinExistence type="inferred from homology"/>
<dbReference type="KEGG" id="tbl:TBLA_0H02390"/>
<dbReference type="AlphaFoldDB" id="I2H822"/>